<proteinExistence type="predicted"/>
<dbReference type="EMBL" id="SIUB01000004">
    <property type="protein sequence ID" value="TBN53464.1"/>
    <property type="molecule type" value="Genomic_DNA"/>
</dbReference>
<dbReference type="GO" id="GO:0007165">
    <property type="term" value="P:signal transduction"/>
    <property type="evidence" value="ECO:0007669"/>
    <property type="project" value="InterPro"/>
</dbReference>
<name>A0A4Q9GL87_9HYPH</name>
<evidence type="ECO:0000313" key="3">
    <source>
        <dbReference type="EMBL" id="TBN53464.1"/>
    </source>
</evidence>
<comment type="caution">
    <text evidence="3">The sequence shown here is derived from an EMBL/GenBank/DDBJ whole genome shotgun (WGS) entry which is preliminary data.</text>
</comment>
<feature type="domain" description="TIR" evidence="2">
    <location>
        <begin position="18"/>
        <end position="149"/>
    </location>
</feature>
<dbReference type="AlphaFoldDB" id="A0A4Q9GL87"/>
<gene>
    <name evidence="3" type="ORF">EYR15_10675</name>
</gene>
<sequence>MVQRRLSTRNMVSTEQKSSRDVIFISKGTPNDDEFVLWLAPRLEAAGYKVFADILCLEAGDRWRKVLTSTLQNRAAKMLLCCNDVTLNKDGVQEEIGIASDLVRELADPNFIIPLRLEPYKKVFGIGELQWVDFSDRWADGLNRLLETLEKQQAPCDPNRPLISQHWEQYRKRASIEVKNEPETLTSNWLRIVEGPTLVRYFKASGVVSRDAMRNAVKKFDYPAEVYNQGFFTFANSLDVHEHFGGTGKFTLAFETGVMEFVQEGLIDDYGLYRREASNFVMSMLRMAWNNKCKALGLLEYKWSKASGFHATKDVAPVGKKFSWGRQGERRSSMLRNIAKGHVWQYGISAQPAFWPYPHMKLKARILFAEEANGEAGPAIDDKKKQHRLRRRVCKGWRNKQWHGRQMAMLELMSGELAIISLDVGSDAAFTLDATPIPFTMPVTTALPNILDDEDEETDESTIYASRPEMKEVE</sequence>
<dbReference type="SUPFAM" id="SSF52200">
    <property type="entry name" value="Toll/Interleukin receptor TIR domain"/>
    <property type="match status" value="1"/>
</dbReference>
<keyword evidence="3" id="KW-0675">Receptor</keyword>
<dbReference type="InterPro" id="IPR000157">
    <property type="entry name" value="TIR_dom"/>
</dbReference>
<keyword evidence="4" id="KW-1185">Reference proteome</keyword>
<reference evidence="3 4" key="1">
    <citation type="submission" date="2019-02" db="EMBL/GenBank/DDBJ databases">
        <title>Hansschlegelia quercus sp. nov., a novel methylotrophic bacterium from buds of oak (Quercus robur L.).</title>
        <authorList>
            <person name="Agafonova N.V."/>
            <person name="Kaparullina E.N."/>
            <person name="Grouzdev D.S."/>
            <person name="Doronina N.V."/>
        </authorList>
    </citation>
    <scope>NUCLEOTIDE SEQUENCE [LARGE SCALE GENOMIC DNA]</scope>
    <source>
        <strain evidence="3 4">Dub</strain>
    </source>
</reference>
<accession>A0A4Q9GL87</accession>
<dbReference type="Proteomes" id="UP000291613">
    <property type="component" value="Unassembled WGS sequence"/>
</dbReference>
<evidence type="ECO:0000259" key="2">
    <source>
        <dbReference type="PROSITE" id="PS50104"/>
    </source>
</evidence>
<evidence type="ECO:0000313" key="4">
    <source>
        <dbReference type="Proteomes" id="UP000291613"/>
    </source>
</evidence>
<feature type="region of interest" description="Disordered" evidence="1">
    <location>
        <begin position="452"/>
        <end position="474"/>
    </location>
</feature>
<dbReference type="PROSITE" id="PS50104">
    <property type="entry name" value="TIR"/>
    <property type="match status" value="1"/>
</dbReference>
<dbReference type="OrthoDB" id="9806903at2"/>
<dbReference type="Pfam" id="PF13676">
    <property type="entry name" value="TIR_2"/>
    <property type="match status" value="1"/>
</dbReference>
<dbReference type="Gene3D" id="3.40.50.10140">
    <property type="entry name" value="Toll/interleukin-1 receptor homology (TIR) domain"/>
    <property type="match status" value="1"/>
</dbReference>
<protein>
    <submittedName>
        <fullName evidence="3">Toll/interleukin-1 receptor domain-containing protein</fullName>
    </submittedName>
</protein>
<organism evidence="3 4">
    <name type="scientific">Hansschlegelia quercus</name>
    <dbReference type="NCBI Taxonomy" id="2528245"/>
    <lineage>
        <taxon>Bacteria</taxon>
        <taxon>Pseudomonadati</taxon>
        <taxon>Pseudomonadota</taxon>
        <taxon>Alphaproteobacteria</taxon>
        <taxon>Hyphomicrobiales</taxon>
        <taxon>Methylopilaceae</taxon>
        <taxon>Hansschlegelia</taxon>
    </lineage>
</organism>
<dbReference type="InterPro" id="IPR035897">
    <property type="entry name" value="Toll_tir_struct_dom_sf"/>
</dbReference>
<evidence type="ECO:0000256" key="1">
    <source>
        <dbReference type="SAM" id="MobiDB-lite"/>
    </source>
</evidence>